<reference evidence="1 2" key="1">
    <citation type="submission" date="2020-08" db="EMBL/GenBank/DDBJ databases">
        <title>Sequencing the genomes of 1000 actinobacteria strains.</title>
        <authorList>
            <person name="Klenk H.-P."/>
        </authorList>
    </citation>
    <scope>NUCLEOTIDE SEQUENCE [LARGE SCALE GENOMIC DNA]</scope>
    <source>
        <strain evidence="1 2">DSM 45859</strain>
    </source>
</reference>
<dbReference type="EMBL" id="JACHMG010000001">
    <property type="protein sequence ID" value="MBB4687380.1"/>
    <property type="molecule type" value="Genomic_DNA"/>
</dbReference>
<sequence length="191" mass="21814">MSTVQPAEALTVEEARVLQRNLGEPLRPGLTPAELDDVEEQFGFAFSADHRVFLTAGVPVGQRWPDWRHGNPDQLRKRLDWPADGVLYDVEHNDLWLPEWGTRPRVLSNALAAARRHLAAVPQLVPVCGHRYLPGLRGTTGWPVLSVYQTDIVYYGWDLRNYLRHEFGDEPLGPEPPTGVRRVEFWSRFVE</sequence>
<keyword evidence="2" id="KW-1185">Reference proteome</keyword>
<dbReference type="PANTHER" id="PTHR32011:SF2">
    <property type="entry name" value="OS08G0472400 PROTEIN"/>
    <property type="match status" value="1"/>
</dbReference>
<dbReference type="Proteomes" id="UP000581769">
    <property type="component" value="Unassembled WGS sequence"/>
</dbReference>
<dbReference type="AlphaFoldDB" id="A0A840IZY0"/>
<name>A0A840IZY0_9PSEU</name>
<proteinExistence type="predicted"/>
<evidence type="ECO:0000313" key="2">
    <source>
        <dbReference type="Proteomes" id="UP000581769"/>
    </source>
</evidence>
<evidence type="ECO:0008006" key="3">
    <source>
        <dbReference type="Google" id="ProtNLM"/>
    </source>
</evidence>
<dbReference type="PANTHER" id="PTHR32011">
    <property type="entry name" value="OS08G0472400 PROTEIN"/>
    <property type="match status" value="1"/>
</dbReference>
<protein>
    <recommendedName>
        <fullName evidence="3">SMI1/KNR4 family protein</fullName>
    </recommendedName>
</protein>
<gene>
    <name evidence="1" type="ORF">BJY18_004865</name>
</gene>
<comment type="caution">
    <text evidence="1">The sequence shown here is derived from an EMBL/GenBank/DDBJ whole genome shotgun (WGS) entry which is preliminary data.</text>
</comment>
<evidence type="ECO:0000313" key="1">
    <source>
        <dbReference type="EMBL" id="MBB4687380.1"/>
    </source>
</evidence>
<dbReference type="RefSeq" id="WP_184782108.1">
    <property type="nucleotide sequence ID" value="NZ_JACHMG010000001.1"/>
</dbReference>
<organism evidence="1 2">
    <name type="scientific">Amycolatopsis jiangsuensis</name>
    <dbReference type="NCBI Taxonomy" id="1181879"/>
    <lineage>
        <taxon>Bacteria</taxon>
        <taxon>Bacillati</taxon>
        <taxon>Actinomycetota</taxon>
        <taxon>Actinomycetes</taxon>
        <taxon>Pseudonocardiales</taxon>
        <taxon>Pseudonocardiaceae</taxon>
        <taxon>Amycolatopsis</taxon>
    </lineage>
</organism>
<accession>A0A840IZY0</accession>